<dbReference type="Proteomes" id="UP000604046">
    <property type="component" value="Unassembled WGS sequence"/>
</dbReference>
<keyword evidence="2" id="KW-1185">Reference proteome</keyword>
<proteinExistence type="predicted"/>
<protein>
    <submittedName>
        <fullName evidence="1">Ogfod2 protein</fullName>
    </submittedName>
</protein>
<accession>A0A812TM10</accession>
<evidence type="ECO:0000313" key="1">
    <source>
        <dbReference type="EMBL" id="CAE7532737.1"/>
    </source>
</evidence>
<gene>
    <name evidence="1" type="primary">ogfod2</name>
    <name evidence="1" type="ORF">SNAT2548_LOCUS29852</name>
</gene>
<reference evidence="1" key="1">
    <citation type="submission" date="2021-02" db="EMBL/GenBank/DDBJ databases">
        <authorList>
            <person name="Dougan E. K."/>
            <person name="Rhodes N."/>
            <person name="Thang M."/>
            <person name="Chan C."/>
        </authorList>
    </citation>
    <scope>NUCLEOTIDE SEQUENCE</scope>
</reference>
<dbReference type="Gene3D" id="2.60.120.620">
    <property type="entry name" value="q2cbj1_9rhob like domain"/>
    <property type="match status" value="1"/>
</dbReference>
<comment type="caution">
    <text evidence="1">The sequence shown here is derived from an EMBL/GenBank/DDBJ whole genome shotgun (WGS) entry which is preliminary data.</text>
</comment>
<organism evidence="1 2">
    <name type="scientific">Symbiodinium natans</name>
    <dbReference type="NCBI Taxonomy" id="878477"/>
    <lineage>
        <taxon>Eukaryota</taxon>
        <taxon>Sar</taxon>
        <taxon>Alveolata</taxon>
        <taxon>Dinophyceae</taxon>
        <taxon>Suessiales</taxon>
        <taxon>Symbiodiniaceae</taxon>
        <taxon>Symbiodinium</taxon>
    </lineage>
</organism>
<evidence type="ECO:0000313" key="2">
    <source>
        <dbReference type="Proteomes" id="UP000604046"/>
    </source>
</evidence>
<dbReference type="AlphaFoldDB" id="A0A812TM10"/>
<name>A0A812TM10_9DINO</name>
<sequence>MAESASSRFARLLTSLHIPEEHITEATAQVSAEEQAHAIEKWQMRAPDALECLQRVVVSSASKMGETLSEHIIRSFEVSMMSLSQDTFDGEEWAAAFDALAEHSMANFNTLHKYSTDISQTPFPYPVLLEELRPLLKRDFDVSPDDLTLSAAFFIHYGQSHNTILRRHRDNSHITVNVCLKVDSLQGSEIRFLRRSSETAPPVGESVLVEVPAGTALVHWGDQEHETLPWQAGDRWTAILWFKLREA</sequence>
<dbReference type="EMBL" id="CAJNDS010002579">
    <property type="protein sequence ID" value="CAE7532737.1"/>
    <property type="molecule type" value="Genomic_DNA"/>
</dbReference>